<evidence type="ECO:0000313" key="2">
    <source>
        <dbReference type="Proteomes" id="UP000198670"/>
    </source>
</evidence>
<proteinExistence type="predicted"/>
<sequence>MARFFLLQYPIKKAAWRAAFENSVMNLADSYRLVGVSWRIYFFSLAYSEFNAASTSSVISKLSSAYNTAGLDVE</sequence>
<accession>A0A1I3RMH0</accession>
<dbReference type="AlphaFoldDB" id="A0A1I3RMH0"/>
<name>A0A1I3RMH0_9SPHI</name>
<dbReference type="Proteomes" id="UP000198670">
    <property type="component" value="Unassembled WGS sequence"/>
</dbReference>
<protein>
    <submittedName>
        <fullName evidence="1">Uncharacterized protein</fullName>
    </submittedName>
</protein>
<dbReference type="STRING" id="1477437.SAMN05444682_11050"/>
<dbReference type="EMBL" id="FOQO01000010">
    <property type="protein sequence ID" value="SFJ47220.1"/>
    <property type="molecule type" value="Genomic_DNA"/>
</dbReference>
<reference evidence="1 2" key="1">
    <citation type="submission" date="2016-10" db="EMBL/GenBank/DDBJ databases">
        <authorList>
            <person name="de Groot N.N."/>
        </authorList>
    </citation>
    <scope>NUCLEOTIDE SEQUENCE [LARGE SCALE GENOMIC DNA]</scope>
    <source>
        <strain evidence="1 2">RK1</strain>
    </source>
</reference>
<organism evidence="1 2">
    <name type="scientific">Parapedobacter indicus</name>
    <dbReference type="NCBI Taxonomy" id="1477437"/>
    <lineage>
        <taxon>Bacteria</taxon>
        <taxon>Pseudomonadati</taxon>
        <taxon>Bacteroidota</taxon>
        <taxon>Sphingobacteriia</taxon>
        <taxon>Sphingobacteriales</taxon>
        <taxon>Sphingobacteriaceae</taxon>
        <taxon>Parapedobacter</taxon>
    </lineage>
</organism>
<evidence type="ECO:0000313" key="1">
    <source>
        <dbReference type="EMBL" id="SFJ47220.1"/>
    </source>
</evidence>
<gene>
    <name evidence="1" type="ORF">SAMN05444682_11050</name>
</gene>
<keyword evidence="2" id="KW-1185">Reference proteome</keyword>